<evidence type="ECO:0000313" key="2">
    <source>
        <dbReference type="EMBL" id="OGG65775.1"/>
    </source>
</evidence>
<dbReference type="STRING" id="1798497.A3D71_04500"/>
<proteinExistence type="predicted"/>
<gene>
    <name evidence="2" type="ORF">A3D71_04500</name>
</gene>
<evidence type="ECO:0000256" key="1">
    <source>
        <dbReference type="SAM" id="Phobius"/>
    </source>
</evidence>
<dbReference type="AlphaFoldDB" id="A0A1F6DWH3"/>
<protein>
    <submittedName>
        <fullName evidence="2">Uncharacterized protein</fullName>
    </submittedName>
</protein>
<dbReference type="Proteomes" id="UP000177652">
    <property type="component" value="Unassembled WGS sequence"/>
</dbReference>
<evidence type="ECO:0000313" key="3">
    <source>
        <dbReference type="Proteomes" id="UP000177652"/>
    </source>
</evidence>
<accession>A0A1F6DWH3</accession>
<organism evidence="2 3">
    <name type="scientific">Candidatus Kaiserbacteria bacterium RIFCSPHIGHO2_02_FULL_55_20</name>
    <dbReference type="NCBI Taxonomy" id="1798497"/>
    <lineage>
        <taxon>Bacteria</taxon>
        <taxon>Candidatus Kaiseribacteriota</taxon>
    </lineage>
</organism>
<dbReference type="EMBL" id="MFLK01000031">
    <property type="protein sequence ID" value="OGG65775.1"/>
    <property type="molecule type" value="Genomic_DNA"/>
</dbReference>
<keyword evidence="1" id="KW-0472">Membrane</keyword>
<feature type="transmembrane region" description="Helical" evidence="1">
    <location>
        <begin position="82"/>
        <end position="105"/>
    </location>
</feature>
<feature type="transmembrane region" description="Helical" evidence="1">
    <location>
        <begin position="117"/>
        <end position="133"/>
    </location>
</feature>
<keyword evidence="1" id="KW-0812">Transmembrane</keyword>
<feature type="transmembrane region" description="Helical" evidence="1">
    <location>
        <begin position="145"/>
        <end position="163"/>
    </location>
</feature>
<keyword evidence="1" id="KW-1133">Transmembrane helix</keyword>
<reference evidence="2 3" key="1">
    <citation type="journal article" date="2016" name="Nat. Commun.">
        <title>Thousands of microbial genomes shed light on interconnected biogeochemical processes in an aquifer system.</title>
        <authorList>
            <person name="Anantharaman K."/>
            <person name="Brown C.T."/>
            <person name="Hug L.A."/>
            <person name="Sharon I."/>
            <person name="Castelle C.J."/>
            <person name="Probst A.J."/>
            <person name="Thomas B.C."/>
            <person name="Singh A."/>
            <person name="Wilkins M.J."/>
            <person name="Karaoz U."/>
            <person name="Brodie E.L."/>
            <person name="Williams K.H."/>
            <person name="Hubbard S.S."/>
            <person name="Banfield J.F."/>
        </authorList>
    </citation>
    <scope>NUCLEOTIDE SEQUENCE [LARGE SCALE GENOMIC DNA]</scope>
</reference>
<feature type="transmembrane region" description="Helical" evidence="1">
    <location>
        <begin position="47"/>
        <end position="70"/>
    </location>
</feature>
<sequence length="168" mass="19057">MFSLYFRLRNYEIRTAVPASPVPKLQQTGEVTHMNRLGFFVARRAQFLSSLASGVFMSMIVTTLLGHYLMKWIPYTAIQDIMILWPYICFIYITTQLPVLAIQYLVPAAATSDNDTSWFPLVGLLFALAVLYVKGISMGVEGMHISGWSLITSIIDVCLMWAGNYMRR</sequence>
<comment type="caution">
    <text evidence="2">The sequence shown here is derived from an EMBL/GenBank/DDBJ whole genome shotgun (WGS) entry which is preliminary data.</text>
</comment>
<name>A0A1F6DWH3_9BACT</name>